<keyword evidence="4 6" id="KW-0418">Kinase</keyword>
<organism evidence="6 7">
    <name type="scientific">Streptomyces beijiangensis</name>
    <dbReference type="NCBI Taxonomy" id="163361"/>
    <lineage>
        <taxon>Bacteria</taxon>
        <taxon>Bacillati</taxon>
        <taxon>Actinomycetota</taxon>
        <taxon>Actinomycetes</taxon>
        <taxon>Kitasatosporales</taxon>
        <taxon>Streptomycetaceae</taxon>
        <taxon>Streptomyces</taxon>
    </lineage>
</organism>
<protein>
    <submittedName>
        <fullName evidence="6">Sugar kinase</fullName>
    </submittedName>
</protein>
<dbReference type="Pfam" id="PF02782">
    <property type="entry name" value="FGGY_C"/>
    <property type="match status" value="1"/>
</dbReference>
<dbReference type="GO" id="GO:0042732">
    <property type="term" value="P:D-xylose metabolic process"/>
    <property type="evidence" value="ECO:0007669"/>
    <property type="project" value="UniProtKB-KW"/>
</dbReference>
<sequence length="122" mass="13226">LRHGRAHLYRAALEATAFGVRHNLAAMTEAGGDPRRLVAVGGGARELWTRIVSDVTGREQQVPRYTVGAAYGDAFLAAVGVGLAHREDIATWNPIESTVTPDPAHGPTYAALYDHYLNLYEQ</sequence>
<dbReference type="GO" id="GO:0016301">
    <property type="term" value="F:kinase activity"/>
    <property type="evidence" value="ECO:0007669"/>
    <property type="project" value="UniProtKB-KW"/>
</dbReference>
<keyword evidence="3" id="KW-0808">Transferase</keyword>
<feature type="non-terminal residue" evidence="6">
    <location>
        <position position="122"/>
    </location>
</feature>
<dbReference type="SUPFAM" id="SSF53067">
    <property type="entry name" value="Actin-like ATPase domain"/>
    <property type="match status" value="1"/>
</dbReference>
<evidence type="ECO:0000256" key="1">
    <source>
        <dbReference type="ARBA" id="ARBA00009156"/>
    </source>
</evidence>
<dbReference type="EMBL" id="JAFLRJ010001498">
    <property type="protein sequence ID" value="MBO0518311.1"/>
    <property type="molecule type" value="Genomic_DNA"/>
</dbReference>
<feature type="domain" description="Carbohydrate kinase FGGY C-terminal" evidence="5">
    <location>
        <begin position="3"/>
        <end position="80"/>
    </location>
</feature>
<evidence type="ECO:0000256" key="3">
    <source>
        <dbReference type="ARBA" id="ARBA00022679"/>
    </source>
</evidence>
<feature type="non-terminal residue" evidence="6">
    <location>
        <position position="1"/>
    </location>
</feature>
<evidence type="ECO:0000313" key="7">
    <source>
        <dbReference type="Proteomes" id="UP000664167"/>
    </source>
</evidence>
<name>A0A939JJI3_9ACTN</name>
<dbReference type="InterPro" id="IPR018485">
    <property type="entry name" value="FGGY_C"/>
</dbReference>
<evidence type="ECO:0000256" key="4">
    <source>
        <dbReference type="ARBA" id="ARBA00022777"/>
    </source>
</evidence>
<dbReference type="Gene3D" id="3.30.420.40">
    <property type="match status" value="1"/>
</dbReference>
<keyword evidence="2" id="KW-0859">Xylose metabolism</keyword>
<accession>A0A939JJI3</accession>
<comment type="caution">
    <text evidence="6">The sequence shown here is derived from an EMBL/GenBank/DDBJ whole genome shotgun (WGS) entry which is preliminary data.</text>
</comment>
<dbReference type="InterPro" id="IPR050406">
    <property type="entry name" value="FGGY_Carb_Kinase"/>
</dbReference>
<dbReference type="RefSeq" id="WP_242553824.1">
    <property type="nucleotide sequence ID" value="NZ_JAFLRJ010001498.1"/>
</dbReference>
<proteinExistence type="inferred from homology"/>
<reference evidence="6" key="1">
    <citation type="submission" date="2021-03" db="EMBL/GenBank/DDBJ databases">
        <title>Streptomyces poriferae sp. nov., a novel marine sponge-derived Actinobacteria species with anti-MRSA activity.</title>
        <authorList>
            <person name="Sandoval-Powers M."/>
            <person name="Kralova S."/>
            <person name="Nguyen G.-S."/>
            <person name="Fawwal D."/>
            <person name="Degnes K."/>
            <person name="Klinkenberg G."/>
            <person name="Sletta H."/>
            <person name="Wentzel A."/>
            <person name="Liles M.R."/>
        </authorList>
    </citation>
    <scope>NUCLEOTIDE SEQUENCE</scope>
    <source>
        <strain evidence="6">DSM 41794</strain>
    </source>
</reference>
<dbReference type="AlphaFoldDB" id="A0A939JJI3"/>
<keyword evidence="2" id="KW-0119">Carbohydrate metabolism</keyword>
<evidence type="ECO:0000256" key="2">
    <source>
        <dbReference type="ARBA" id="ARBA00022629"/>
    </source>
</evidence>
<dbReference type="InterPro" id="IPR043129">
    <property type="entry name" value="ATPase_NBD"/>
</dbReference>
<evidence type="ECO:0000259" key="5">
    <source>
        <dbReference type="Pfam" id="PF02782"/>
    </source>
</evidence>
<comment type="similarity">
    <text evidence="1">Belongs to the FGGY kinase family.</text>
</comment>
<dbReference type="Proteomes" id="UP000664167">
    <property type="component" value="Unassembled WGS sequence"/>
</dbReference>
<dbReference type="PANTHER" id="PTHR43095:SF5">
    <property type="entry name" value="XYLULOSE KINASE"/>
    <property type="match status" value="1"/>
</dbReference>
<gene>
    <name evidence="6" type="ORF">J0695_42400</name>
</gene>
<evidence type="ECO:0000313" key="6">
    <source>
        <dbReference type="EMBL" id="MBO0518311.1"/>
    </source>
</evidence>
<dbReference type="PANTHER" id="PTHR43095">
    <property type="entry name" value="SUGAR KINASE"/>
    <property type="match status" value="1"/>
</dbReference>
<keyword evidence="7" id="KW-1185">Reference proteome</keyword>